<dbReference type="Proteomes" id="UP000076865">
    <property type="component" value="Chromosome"/>
</dbReference>
<accession>A0A160F570</accession>
<dbReference type="PATRIC" id="fig|294699.3.peg.1408"/>
<dbReference type="KEGG" id="aamy:GFC30_1388"/>
<evidence type="ECO:0008006" key="3">
    <source>
        <dbReference type="Google" id="ProtNLM"/>
    </source>
</evidence>
<protein>
    <recommendedName>
        <fullName evidence="3">Asp23 family protein</fullName>
    </recommendedName>
</protein>
<reference evidence="1 2" key="1">
    <citation type="journal article" date="2006" name="Syst. Appl. Microbiol.">
        <title>Anoxybacillus amylolyticus sp. nov., a thermophilic amylase producing bacterium isolated from Mount Rittmann (Antarctica).</title>
        <authorList>
            <person name="Poli A."/>
            <person name="Esposito E."/>
            <person name="Lama L."/>
            <person name="Orlando P."/>
            <person name="Nicolaus G."/>
            <person name="de Appolonia F."/>
            <person name="Gambacorta A."/>
            <person name="Nicolaus B."/>
        </authorList>
    </citation>
    <scope>NUCLEOTIDE SEQUENCE [LARGE SCALE GENOMIC DNA]</scope>
    <source>
        <strain evidence="1 2">DSM 15939</strain>
    </source>
</reference>
<evidence type="ECO:0000313" key="1">
    <source>
        <dbReference type="EMBL" id="ANB61637.1"/>
    </source>
</evidence>
<dbReference type="RefSeq" id="WP_066323503.1">
    <property type="nucleotide sequence ID" value="NZ_CP015438.1"/>
</dbReference>
<dbReference type="OrthoDB" id="2972336at2"/>
<gene>
    <name evidence="1" type="ORF">GFC30_1388</name>
</gene>
<organism evidence="1 2">
    <name type="scientific">Anoxybacteroides amylolyticum</name>
    <dbReference type="NCBI Taxonomy" id="294699"/>
    <lineage>
        <taxon>Bacteria</taxon>
        <taxon>Bacillati</taxon>
        <taxon>Bacillota</taxon>
        <taxon>Bacilli</taxon>
        <taxon>Bacillales</taxon>
        <taxon>Anoxybacillaceae</taxon>
        <taxon>Anoxybacteroides</taxon>
    </lineage>
</organism>
<keyword evidence="2" id="KW-1185">Reference proteome</keyword>
<dbReference type="AlphaFoldDB" id="A0A160F570"/>
<proteinExistence type="predicted"/>
<dbReference type="EMBL" id="CP015438">
    <property type="protein sequence ID" value="ANB61637.1"/>
    <property type="molecule type" value="Genomic_DNA"/>
</dbReference>
<evidence type="ECO:0000313" key="2">
    <source>
        <dbReference type="Proteomes" id="UP000076865"/>
    </source>
</evidence>
<name>A0A160F570_9BACL</name>
<sequence length="96" mass="10803">MRRYDAACATVATVVMMCLKERLEVVSEESTVDVQFRGLDRCTVTIALVMKSSAPVVSVCKEVQKEIVEEIRILTPFIVEHVHLIVKKLILEKTNA</sequence>